<dbReference type="Gene3D" id="3.10.450.50">
    <property type="match status" value="1"/>
</dbReference>
<dbReference type="InterPro" id="IPR037401">
    <property type="entry name" value="SnoaL-like"/>
</dbReference>
<evidence type="ECO:0000259" key="1">
    <source>
        <dbReference type="Pfam" id="PF13577"/>
    </source>
</evidence>
<protein>
    <submittedName>
        <fullName evidence="2">Unannotated protein</fullName>
    </submittedName>
</protein>
<reference evidence="2" key="1">
    <citation type="submission" date="2020-05" db="EMBL/GenBank/DDBJ databases">
        <authorList>
            <person name="Chiriac C."/>
            <person name="Salcher M."/>
            <person name="Ghai R."/>
            <person name="Kavagutti S V."/>
        </authorList>
    </citation>
    <scope>NUCLEOTIDE SEQUENCE</scope>
</reference>
<dbReference type="AlphaFoldDB" id="A0A6J6CRH8"/>
<evidence type="ECO:0000313" key="4">
    <source>
        <dbReference type="EMBL" id="CAB5127273.1"/>
    </source>
</evidence>
<organism evidence="2">
    <name type="scientific">freshwater metagenome</name>
    <dbReference type="NCBI Taxonomy" id="449393"/>
    <lineage>
        <taxon>unclassified sequences</taxon>
        <taxon>metagenomes</taxon>
        <taxon>ecological metagenomes</taxon>
    </lineage>
</organism>
<sequence>MTTSDDINGPLSAAEANLATRAIQRCIMDYCHGIDRCDADLVTSVYHSDGTDDHGSFVGLGSEFATIVTKKLRTYAISTTHFCGVPTIDFVSPTIANVETQVLAWHRVRGADGEFLEKFGGRYFDRFECRAGDWRIAHRALTHDWDTKEIIQPAFTPNRFTASPRLGENP</sequence>
<dbReference type="InterPro" id="IPR032710">
    <property type="entry name" value="NTF2-like_dom_sf"/>
</dbReference>
<proteinExistence type="predicted"/>
<dbReference type="EMBL" id="CAFBRX010000114">
    <property type="protein sequence ID" value="CAB5127273.1"/>
    <property type="molecule type" value="Genomic_DNA"/>
</dbReference>
<gene>
    <name evidence="2" type="ORF">UFOPK1421_01480</name>
    <name evidence="3" type="ORF">UFOPK1960_01138</name>
    <name evidence="4" type="ORF">UFOPK4422_01096</name>
</gene>
<name>A0A6J6CRH8_9ZZZZ</name>
<evidence type="ECO:0000313" key="2">
    <source>
        <dbReference type="EMBL" id="CAB4554092.1"/>
    </source>
</evidence>
<dbReference type="Pfam" id="PF13577">
    <property type="entry name" value="SnoaL_4"/>
    <property type="match status" value="1"/>
</dbReference>
<feature type="domain" description="SnoaL-like" evidence="1">
    <location>
        <begin position="19"/>
        <end position="139"/>
    </location>
</feature>
<accession>A0A6J6CRH8</accession>
<evidence type="ECO:0000313" key="3">
    <source>
        <dbReference type="EMBL" id="CAB4638327.1"/>
    </source>
</evidence>
<dbReference type="SUPFAM" id="SSF54427">
    <property type="entry name" value="NTF2-like"/>
    <property type="match status" value="1"/>
</dbReference>
<dbReference type="EMBL" id="CAEZSL010000216">
    <property type="protein sequence ID" value="CAB4554092.1"/>
    <property type="molecule type" value="Genomic_DNA"/>
</dbReference>
<dbReference type="EMBL" id="CAEZVL010000204">
    <property type="protein sequence ID" value="CAB4638327.1"/>
    <property type="molecule type" value="Genomic_DNA"/>
</dbReference>